<dbReference type="GO" id="GO:0000166">
    <property type="term" value="F:nucleotide binding"/>
    <property type="evidence" value="ECO:0007669"/>
    <property type="project" value="UniProtKB-KW"/>
</dbReference>
<name>A0A1X3HFV7_9BRAD</name>
<reference evidence="2 3" key="1">
    <citation type="submission" date="2017-03" db="EMBL/GenBank/DDBJ databases">
        <title>Whole genome sequences of fourteen strains of Bradyrhizobium canariense and one strain of Bradyrhizobium japonicum isolated from Lupinus (Papilionoideae: Genisteae) species in Algeria.</title>
        <authorList>
            <person name="Crovadore J."/>
            <person name="Chekireb D."/>
            <person name="Brachmann A."/>
            <person name="Chablais R."/>
            <person name="Cochard B."/>
            <person name="Lefort F."/>
        </authorList>
    </citation>
    <scope>NUCLEOTIDE SEQUENCE [LARGE SCALE GENOMIC DNA]</scope>
    <source>
        <strain evidence="2 3">UBMA195</strain>
    </source>
</reference>
<gene>
    <name evidence="2" type="ORF">BSZ18_00665</name>
</gene>
<evidence type="ECO:0000313" key="2">
    <source>
        <dbReference type="EMBL" id="OSJ19283.1"/>
    </source>
</evidence>
<dbReference type="EMBL" id="NAFI01000109">
    <property type="protein sequence ID" value="OSJ19283.1"/>
    <property type="molecule type" value="Genomic_DNA"/>
</dbReference>
<protein>
    <submittedName>
        <fullName evidence="2">Uncharacterized protein</fullName>
    </submittedName>
</protein>
<evidence type="ECO:0000313" key="3">
    <source>
        <dbReference type="Proteomes" id="UP000193553"/>
    </source>
</evidence>
<organism evidence="2 3">
    <name type="scientific">Bradyrhizobium canariense</name>
    <dbReference type="NCBI Taxonomy" id="255045"/>
    <lineage>
        <taxon>Bacteria</taxon>
        <taxon>Pseudomonadati</taxon>
        <taxon>Pseudomonadota</taxon>
        <taxon>Alphaproteobacteria</taxon>
        <taxon>Hyphomicrobiales</taxon>
        <taxon>Nitrobacteraceae</taxon>
        <taxon>Bradyrhizobium</taxon>
    </lineage>
</organism>
<evidence type="ECO:0000256" key="1">
    <source>
        <dbReference type="SAM" id="MobiDB-lite"/>
    </source>
</evidence>
<dbReference type="Proteomes" id="UP000193553">
    <property type="component" value="Unassembled WGS sequence"/>
</dbReference>
<feature type="region of interest" description="Disordered" evidence="1">
    <location>
        <begin position="1"/>
        <end position="32"/>
    </location>
</feature>
<dbReference type="OrthoDB" id="7774727at2"/>
<dbReference type="RefSeq" id="WP_085357206.1">
    <property type="nucleotide sequence ID" value="NZ_NAFD01000115.1"/>
</dbReference>
<comment type="caution">
    <text evidence="2">The sequence shown here is derived from an EMBL/GenBank/DDBJ whole genome shotgun (WGS) entry which is preliminary data.</text>
</comment>
<proteinExistence type="predicted"/>
<accession>A0A1X3HFV7</accession>
<dbReference type="AlphaFoldDB" id="A0A1X3HFV7"/>
<sequence length="145" mass="15458">MNAKTNAKPPEMRADQAPPADASEAVTELGGVELNDRKRPRLGEIRAAEAAFLDLIAFLAPNGNPIREFDLSKTKVEEAAMWASRVWSRSKGVAPVCSGGIMSNLYRSGISASASFLRQHSTPFRAVAATLSQGKSTARTPSTKA</sequence>